<evidence type="ECO:0000313" key="3">
    <source>
        <dbReference type="EMBL" id="KAJ0197919.1"/>
    </source>
</evidence>
<organism evidence="3 4">
    <name type="scientific">Lactuca sativa</name>
    <name type="common">Garden lettuce</name>
    <dbReference type="NCBI Taxonomy" id="4236"/>
    <lineage>
        <taxon>Eukaryota</taxon>
        <taxon>Viridiplantae</taxon>
        <taxon>Streptophyta</taxon>
        <taxon>Embryophyta</taxon>
        <taxon>Tracheophyta</taxon>
        <taxon>Spermatophyta</taxon>
        <taxon>Magnoliopsida</taxon>
        <taxon>eudicotyledons</taxon>
        <taxon>Gunneridae</taxon>
        <taxon>Pentapetalae</taxon>
        <taxon>asterids</taxon>
        <taxon>campanulids</taxon>
        <taxon>Asterales</taxon>
        <taxon>Asteraceae</taxon>
        <taxon>Cichorioideae</taxon>
        <taxon>Cichorieae</taxon>
        <taxon>Lactucinae</taxon>
        <taxon>Lactuca</taxon>
    </lineage>
</organism>
<comment type="caution">
    <text evidence="3">The sequence shown here is derived from an EMBL/GenBank/DDBJ whole genome shotgun (WGS) entry which is preliminary data.</text>
</comment>
<dbReference type="OrthoDB" id="770781at2759"/>
<accession>A0A9R1X487</accession>
<dbReference type="EMBL" id="NBSK02000007">
    <property type="protein sequence ID" value="KAJ0197919.1"/>
    <property type="molecule type" value="Genomic_DNA"/>
</dbReference>
<feature type="region of interest" description="Disordered" evidence="1">
    <location>
        <begin position="1"/>
        <end position="22"/>
    </location>
</feature>
<protein>
    <submittedName>
        <fullName evidence="3">Uncharacterized protein</fullName>
    </submittedName>
</protein>
<dbReference type="Gramene" id="rna-gnl|WGS:NBSK|LSAT_7X75761_mrna">
    <property type="protein sequence ID" value="cds-PLY98507.1"/>
    <property type="gene ID" value="gene-LSAT_7X75761"/>
</dbReference>
<keyword evidence="2" id="KW-0812">Transmembrane</keyword>
<name>A0A9R1X487_LACSA</name>
<keyword evidence="2" id="KW-1133">Transmembrane helix</keyword>
<feature type="transmembrane region" description="Helical" evidence="2">
    <location>
        <begin position="34"/>
        <end position="54"/>
    </location>
</feature>
<keyword evidence="4" id="KW-1185">Reference proteome</keyword>
<keyword evidence="2" id="KW-0472">Membrane</keyword>
<dbReference type="PANTHER" id="PTHR33728">
    <property type="entry name" value="CTTNBP 2 AMINO-TERMINAL-LIKE PROTEIN"/>
    <property type="match status" value="1"/>
</dbReference>
<evidence type="ECO:0000256" key="2">
    <source>
        <dbReference type="SAM" id="Phobius"/>
    </source>
</evidence>
<gene>
    <name evidence="3" type="ORF">LSAT_V11C700371800</name>
</gene>
<proteinExistence type="predicted"/>
<dbReference type="PANTHER" id="PTHR33728:SF10">
    <property type="entry name" value="COPPER TRANSPORTER"/>
    <property type="match status" value="1"/>
</dbReference>
<feature type="compositionally biased region" description="Basic and acidic residues" evidence="1">
    <location>
        <begin position="1"/>
        <end position="13"/>
    </location>
</feature>
<evidence type="ECO:0000313" key="4">
    <source>
        <dbReference type="Proteomes" id="UP000235145"/>
    </source>
</evidence>
<dbReference type="AlphaFoldDB" id="A0A9R1X487"/>
<reference evidence="3 4" key="1">
    <citation type="journal article" date="2017" name="Nat. Commun.">
        <title>Genome assembly with in vitro proximity ligation data and whole-genome triplication in lettuce.</title>
        <authorList>
            <person name="Reyes-Chin-Wo S."/>
            <person name="Wang Z."/>
            <person name="Yang X."/>
            <person name="Kozik A."/>
            <person name="Arikit S."/>
            <person name="Song C."/>
            <person name="Xia L."/>
            <person name="Froenicke L."/>
            <person name="Lavelle D.O."/>
            <person name="Truco M.J."/>
            <person name="Xia R."/>
            <person name="Zhu S."/>
            <person name="Xu C."/>
            <person name="Xu H."/>
            <person name="Xu X."/>
            <person name="Cox K."/>
            <person name="Korf I."/>
            <person name="Meyers B.C."/>
            <person name="Michelmore R.W."/>
        </authorList>
    </citation>
    <scope>NUCLEOTIDE SEQUENCE [LARGE SCALE GENOMIC DNA]</scope>
    <source>
        <strain evidence="4">cv. Salinas</strain>
        <tissue evidence="3">Seedlings</tissue>
    </source>
</reference>
<sequence>MDELGPERSDHVSFHQAPPYSSSEDWWKTYETSISLGFLATAVFISMFIIMAIIEHLYKLNASFDLNRYTSHQSNDPRPMQKLVDPQPHVQERNAMDLSILMPGEKYPTYIAHPTPLPCTREGVYWPSHCVHDFSHP</sequence>
<dbReference type="Proteomes" id="UP000235145">
    <property type="component" value="Unassembled WGS sequence"/>
</dbReference>
<evidence type="ECO:0000256" key="1">
    <source>
        <dbReference type="SAM" id="MobiDB-lite"/>
    </source>
</evidence>